<organism evidence="4">
    <name type="scientific">Taenia asiatica</name>
    <name type="common">Asian tapeworm</name>
    <dbReference type="NCBI Taxonomy" id="60517"/>
    <lineage>
        <taxon>Eukaryota</taxon>
        <taxon>Metazoa</taxon>
        <taxon>Spiralia</taxon>
        <taxon>Lophotrochozoa</taxon>
        <taxon>Platyhelminthes</taxon>
        <taxon>Cestoda</taxon>
        <taxon>Eucestoda</taxon>
        <taxon>Cyclophyllidea</taxon>
        <taxon>Taeniidae</taxon>
        <taxon>Taenia</taxon>
    </lineage>
</organism>
<dbReference type="EMBL" id="UYRS01018506">
    <property type="protein sequence ID" value="VDK36818.1"/>
    <property type="molecule type" value="Genomic_DNA"/>
</dbReference>
<accession>A0A0R3W839</accession>
<proteinExistence type="predicted"/>
<feature type="region of interest" description="Disordered" evidence="1">
    <location>
        <begin position="121"/>
        <end position="181"/>
    </location>
</feature>
<gene>
    <name evidence="2" type="ORF">TASK_LOCUS6492</name>
</gene>
<evidence type="ECO:0000313" key="2">
    <source>
        <dbReference type="EMBL" id="VDK36818.1"/>
    </source>
</evidence>
<dbReference type="Proteomes" id="UP000282613">
    <property type="component" value="Unassembled WGS sequence"/>
</dbReference>
<reference evidence="2 3" key="2">
    <citation type="submission" date="2018-11" db="EMBL/GenBank/DDBJ databases">
        <authorList>
            <consortium name="Pathogen Informatics"/>
        </authorList>
    </citation>
    <scope>NUCLEOTIDE SEQUENCE [LARGE SCALE GENOMIC DNA]</scope>
</reference>
<evidence type="ECO:0000313" key="3">
    <source>
        <dbReference type="Proteomes" id="UP000282613"/>
    </source>
</evidence>
<evidence type="ECO:0000313" key="4">
    <source>
        <dbReference type="WBParaSite" id="TASK_0000649101-mRNA-1"/>
    </source>
</evidence>
<name>A0A0R3W839_TAEAS</name>
<feature type="compositionally biased region" description="Basic residues" evidence="1">
    <location>
        <begin position="147"/>
        <end position="162"/>
    </location>
</feature>
<protein>
    <submittedName>
        <fullName evidence="4">Transposase</fullName>
    </submittedName>
</protein>
<dbReference type="OrthoDB" id="6262747at2759"/>
<keyword evidence="3" id="KW-1185">Reference proteome</keyword>
<feature type="compositionally biased region" description="Polar residues" evidence="1">
    <location>
        <begin position="121"/>
        <end position="135"/>
    </location>
</feature>
<dbReference type="AlphaFoldDB" id="A0A0R3W839"/>
<sequence length="200" mass="22924">MGLRRYQVLKRTHDISEDALIPWKKIRSVFVEDNFLSVEHVQKTSLDGRNKVVTSSWLCPSHWHAKNLCAEVIHQRLWHLSELKKDAGAYKLDESPFEARICRAFELSRWLAKHYPSKPNRWTPTRLSAGSSVGVNDSEGVDEKTPRTRRRDARRAAHRSQKSSRLTQEEVVEAGSDSAQWSAPQIASQFLHITGAEAKR</sequence>
<evidence type="ECO:0000256" key="1">
    <source>
        <dbReference type="SAM" id="MobiDB-lite"/>
    </source>
</evidence>
<reference evidence="4" key="1">
    <citation type="submission" date="2017-02" db="UniProtKB">
        <authorList>
            <consortium name="WormBaseParasite"/>
        </authorList>
    </citation>
    <scope>IDENTIFICATION</scope>
</reference>
<dbReference type="WBParaSite" id="TASK_0000649101-mRNA-1">
    <property type="protein sequence ID" value="TASK_0000649101-mRNA-1"/>
    <property type="gene ID" value="TASK_0000649101"/>
</dbReference>